<organism evidence="1 2">
    <name type="scientific">Protomyces lactucae-debilis</name>
    <dbReference type="NCBI Taxonomy" id="2754530"/>
    <lineage>
        <taxon>Eukaryota</taxon>
        <taxon>Fungi</taxon>
        <taxon>Dikarya</taxon>
        <taxon>Ascomycota</taxon>
        <taxon>Taphrinomycotina</taxon>
        <taxon>Taphrinomycetes</taxon>
        <taxon>Taphrinales</taxon>
        <taxon>Protomycetaceae</taxon>
        <taxon>Protomyces</taxon>
    </lineage>
</organism>
<dbReference type="STRING" id="56484.A0A1Y2F1M3"/>
<dbReference type="PANTHER" id="PTHR47543">
    <property type="entry name" value="OS08G0169600 PROTEIN"/>
    <property type="match status" value="1"/>
</dbReference>
<keyword evidence="2" id="KW-1185">Reference proteome</keyword>
<dbReference type="InterPro" id="IPR010684">
    <property type="entry name" value="RNA_pol_II_trans_fac_SIII_A"/>
</dbReference>
<dbReference type="GO" id="GO:0070449">
    <property type="term" value="C:elongin complex"/>
    <property type="evidence" value="ECO:0007669"/>
    <property type="project" value="InterPro"/>
</dbReference>
<dbReference type="Gene3D" id="6.10.250.3180">
    <property type="match status" value="1"/>
</dbReference>
<protein>
    <submittedName>
        <fullName evidence="1">Uncharacterized protein</fullName>
    </submittedName>
</protein>
<proteinExistence type="predicted"/>
<dbReference type="OMA" id="NIDDWRG"/>
<reference evidence="1 2" key="1">
    <citation type="submission" date="2016-07" db="EMBL/GenBank/DDBJ databases">
        <title>Pervasive Adenine N6-methylation of Active Genes in Fungi.</title>
        <authorList>
            <consortium name="DOE Joint Genome Institute"/>
            <person name="Mondo S.J."/>
            <person name="Dannebaum R.O."/>
            <person name="Kuo R.C."/>
            <person name="Labutti K."/>
            <person name="Haridas S."/>
            <person name="Kuo A."/>
            <person name="Salamov A."/>
            <person name="Ahrendt S.R."/>
            <person name="Lipzen A."/>
            <person name="Sullivan W."/>
            <person name="Andreopoulos W.B."/>
            <person name="Clum A."/>
            <person name="Lindquist E."/>
            <person name="Daum C."/>
            <person name="Ramamoorthy G.K."/>
            <person name="Gryganskyi A."/>
            <person name="Culley D."/>
            <person name="Magnuson J.K."/>
            <person name="James T.Y."/>
            <person name="O'Malley M.A."/>
            <person name="Stajich J.E."/>
            <person name="Spatafora J.W."/>
            <person name="Visel A."/>
            <person name="Grigoriev I.V."/>
        </authorList>
    </citation>
    <scope>NUCLEOTIDE SEQUENCE [LARGE SCALE GENOMIC DNA]</scope>
    <source>
        <strain evidence="1 2">12-1054</strain>
    </source>
</reference>
<comment type="caution">
    <text evidence="1">The sequence shown here is derived from an EMBL/GenBank/DDBJ whole genome shotgun (WGS) entry which is preliminary data.</text>
</comment>
<gene>
    <name evidence="1" type="ORF">BCR37DRAFT_395007</name>
</gene>
<dbReference type="PANTHER" id="PTHR47543:SF2">
    <property type="entry name" value="RNA POLYMERASE II TRANSCRIPTION FACTOR SIII SUBUNIT A"/>
    <property type="match status" value="1"/>
</dbReference>
<dbReference type="Proteomes" id="UP000193685">
    <property type="component" value="Unassembled WGS sequence"/>
</dbReference>
<dbReference type="AlphaFoldDB" id="A0A1Y2F1M3"/>
<evidence type="ECO:0000313" key="1">
    <source>
        <dbReference type="EMBL" id="ORY77394.1"/>
    </source>
</evidence>
<name>A0A1Y2F1M3_PROLT</name>
<dbReference type="GeneID" id="63788156"/>
<dbReference type="GO" id="GO:0006368">
    <property type="term" value="P:transcription elongation by RNA polymerase II"/>
    <property type="evidence" value="ECO:0007669"/>
    <property type="project" value="InterPro"/>
</dbReference>
<dbReference type="Pfam" id="PF06881">
    <property type="entry name" value="Elongin_A"/>
    <property type="match status" value="1"/>
</dbReference>
<dbReference type="EMBL" id="MCFI01000020">
    <property type="protein sequence ID" value="ORY77394.1"/>
    <property type="molecule type" value="Genomic_DNA"/>
</dbReference>
<evidence type="ECO:0000313" key="2">
    <source>
        <dbReference type="Proteomes" id="UP000193685"/>
    </source>
</evidence>
<dbReference type="RefSeq" id="XP_040723015.1">
    <property type="nucleotide sequence ID" value="XM_040871557.1"/>
</dbReference>
<accession>A0A1Y2F1M3</accession>
<sequence>MPLASLKQLCLNSCSKHIRRLDSLGDEGLLPVAVIAQLLKHVLPDHLLKLEERSPWLAQTAEAQAAWQAHVLRVFPRSGEEYELGDPQLDWRAAYQILLRERSVKEAASRARLREKYMDLDARKSGKQIKTLEKVPRVVSGRGSASSVVKKGGLMGKAMKGAVSASLRVHAGSRKGRRA</sequence>